<keyword evidence="7" id="KW-0325">Glycoprotein</keyword>
<keyword evidence="3 10" id="KW-0812">Transmembrane</keyword>
<evidence type="ECO:0000313" key="12">
    <source>
        <dbReference type="Proteomes" id="UP000887572"/>
    </source>
</evidence>
<name>A0A914I1T6_GLORO</name>
<dbReference type="AlphaFoldDB" id="A0A914I1T6"/>
<evidence type="ECO:0000256" key="10">
    <source>
        <dbReference type="SAM" id="Phobius"/>
    </source>
</evidence>
<evidence type="ECO:0000259" key="11">
    <source>
        <dbReference type="Pfam" id="PF01034"/>
    </source>
</evidence>
<feature type="region of interest" description="Disordered" evidence="9">
    <location>
        <begin position="238"/>
        <end position="259"/>
    </location>
</feature>
<keyword evidence="8" id="KW-0357">Heparan sulfate</keyword>
<evidence type="ECO:0000256" key="9">
    <source>
        <dbReference type="SAM" id="MobiDB-lite"/>
    </source>
</evidence>
<evidence type="ECO:0000256" key="8">
    <source>
        <dbReference type="ARBA" id="ARBA00023207"/>
    </source>
</evidence>
<dbReference type="WBParaSite" id="Gr19_v10_g6092.t3">
    <property type="protein sequence ID" value="Gr19_v10_g6092.t3"/>
    <property type="gene ID" value="Gr19_v10_g6092"/>
</dbReference>
<feature type="region of interest" description="Disordered" evidence="9">
    <location>
        <begin position="89"/>
        <end position="149"/>
    </location>
</feature>
<feature type="compositionally biased region" description="Acidic residues" evidence="9">
    <location>
        <begin position="119"/>
        <end position="136"/>
    </location>
</feature>
<dbReference type="Pfam" id="PF01034">
    <property type="entry name" value="Syndecan"/>
    <property type="match status" value="1"/>
</dbReference>
<evidence type="ECO:0000256" key="3">
    <source>
        <dbReference type="ARBA" id="ARBA00022692"/>
    </source>
</evidence>
<accession>A0A914I1T6</accession>
<keyword evidence="6 10" id="KW-0472">Membrane</keyword>
<sequence length="339" mass="37094">MMAGVPSFLRPFVFSPVVILYYLQFRSQTLFLFCQAKMRKSLSSNFHPAGGVRLPMLIVMAIILISERLSAAGPTEFNSDAGRNEIVQKRPSEGHAKNSPTKSASSVDPPNWEGSGANPDDEDGDVDEEGSGDEPPAEGSGSPPDEFERRKQNEAITDPRLPAQFGANGKQHFVSSSVPSTTRAVPTATTTTTTVMLATTLRPPLMKPLTEAPTTTALSNSLPRTAPTTTLPRMVKPIHEGKWPPSRSTSPPFAPTRTSKRPFFIADDPSGTLEQLRPGIFAFMVGGVVVGLLLLILIISYLVYRLKKRDEGTYICEEPHQQAHYPYAYQKASIREFYA</sequence>
<feature type="domain" description="Syndecan/Neurexin" evidence="11">
    <location>
        <begin position="277"/>
        <end position="337"/>
    </location>
</feature>
<dbReference type="PANTHER" id="PTHR10915">
    <property type="entry name" value="SYNDECAN"/>
    <property type="match status" value="1"/>
</dbReference>
<dbReference type="InterPro" id="IPR001050">
    <property type="entry name" value="Syndecan"/>
</dbReference>
<reference evidence="13" key="1">
    <citation type="submission" date="2022-11" db="UniProtKB">
        <authorList>
            <consortium name="WormBaseParasite"/>
        </authorList>
    </citation>
    <scope>IDENTIFICATION</scope>
</reference>
<evidence type="ECO:0000256" key="1">
    <source>
        <dbReference type="ARBA" id="ARBA00004479"/>
    </source>
</evidence>
<evidence type="ECO:0000256" key="7">
    <source>
        <dbReference type="ARBA" id="ARBA00023180"/>
    </source>
</evidence>
<feature type="compositionally biased region" description="Polar residues" evidence="9">
    <location>
        <begin position="98"/>
        <end position="108"/>
    </location>
</feature>
<feature type="region of interest" description="Disordered" evidence="9">
    <location>
        <begin position="161"/>
        <end position="186"/>
    </location>
</feature>
<evidence type="ECO:0000256" key="4">
    <source>
        <dbReference type="ARBA" id="ARBA00022974"/>
    </source>
</evidence>
<feature type="transmembrane region" description="Helical" evidence="10">
    <location>
        <begin position="280"/>
        <end position="304"/>
    </location>
</feature>
<dbReference type="GO" id="GO:0016020">
    <property type="term" value="C:membrane"/>
    <property type="evidence" value="ECO:0007669"/>
    <property type="project" value="UniProtKB-SubCell"/>
</dbReference>
<comment type="similarity">
    <text evidence="2">Belongs to the syndecan proteoglycan family.</text>
</comment>
<dbReference type="GO" id="GO:0009986">
    <property type="term" value="C:cell surface"/>
    <property type="evidence" value="ECO:0007669"/>
    <property type="project" value="TreeGrafter"/>
</dbReference>
<dbReference type="InterPro" id="IPR027789">
    <property type="entry name" value="Syndecan/Neurexin_dom"/>
</dbReference>
<keyword evidence="5 10" id="KW-1133">Transmembrane helix</keyword>
<protein>
    <submittedName>
        <fullName evidence="13">Syndecan/Neurexin domain-containing protein</fullName>
    </submittedName>
</protein>
<keyword evidence="4" id="KW-0654">Proteoglycan</keyword>
<dbReference type="PANTHER" id="PTHR10915:SF1">
    <property type="entry name" value="SYNDECAN"/>
    <property type="match status" value="1"/>
</dbReference>
<dbReference type="GO" id="GO:0016477">
    <property type="term" value="P:cell migration"/>
    <property type="evidence" value="ECO:0007669"/>
    <property type="project" value="TreeGrafter"/>
</dbReference>
<evidence type="ECO:0000313" key="13">
    <source>
        <dbReference type="WBParaSite" id="Gr19_v10_g6092.t3"/>
    </source>
</evidence>
<evidence type="ECO:0000256" key="6">
    <source>
        <dbReference type="ARBA" id="ARBA00023136"/>
    </source>
</evidence>
<evidence type="ECO:0000256" key="2">
    <source>
        <dbReference type="ARBA" id="ARBA00005343"/>
    </source>
</evidence>
<organism evidence="12 13">
    <name type="scientific">Globodera rostochiensis</name>
    <name type="common">Golden nematode worm</name>
    <name type="synonym">Heterodera rostochiensis</name>
    <dbReference type="NCBI Taxonomy" id="31243"/>
    <lineage>
        <taxon>Eukaryota</taxon>
        <taxon>Metazoa</taxon>
        <taxon>Ecdysozoa</taxon>
        <taxon>Nematoda</taxon>
        <taxon>Chromadorea</taxon>
        <taxon>Rhabditida</taxon>
        <taxon>Tylenchina</taxon>
        <taxon>Tylenchomorpha</taxon>
        <taxon>Tylenchoidea</taxon>
        <taxon>Heteroderidae</taxon>
        <taxon>Heteroderinae</taxon>
        <taxon>Globodera</taxon>
    </lineage>
</organism>
<comment type="subcellular location">
    <subcellularLocation>
        <location evidence="1">Membrane</location>
        <topology evidence="1">Single-pass type I membrane protein</topology>
    </subcellularLocation>
</comment>
<evidence type="ECO:0000256" key="5">
    <source>
        <dbReference type="ARBA" id="ARBA00022989"/>
    </source>
</evidence>
<proteinExistence type="inferred from homology"/>
<keyword evidence="12" id="KW-1185">Reference proteome</keyword>
<dbReference type="Proteomes" id="UP000887572">
    <property type="component" value="Unplaced"/>
</dbReference>